<gene>
    <name evidence="13" type="primary">cydB</name>
    <name evidence="13" type="ORF">C4B68_02555</name>
</gene>
<evidence type="ECO:0000256" key="10">
    <source>
        <dbReference type="ARBA" id="ARBA00023004"/>
    </source>
</evidence>
<feature type="transmembrane region" description="Helical" evidence="12">
    <location>
        <begin position="290"/>
        <end position="312"/>
    </location>
</feature>
<proteinExistence type="inferred from homology"/>
<comment type="subcellular location">
    <subcellularLocation>
        <location evidence="1">Cell membrane</location>
        <topology evidence="1">Multi-pass membrane protein</topology>
    </subcellularLocation>
</comment>
<dbReference type="Proteomes" id="UP000238413">
    <property type="component" value="Chromosome"/>
</dbReference>
<dbReference type="PANTHER" id="PTHR43141:SF5">
    <property type="entry name" value="CYTOCHROME BD-I UBIQUINOL OXIDASE SUBUNIT 2"/>
    <property type="match status" value="1"/>
</dbReference>
<organism evidence="13 14">
    <name type="scientific">Streptomyces dengpaensis</name>
    <dbReference type="NCBI Taxonomy" id="2049881"/>
    <lineage>
        <taxon>Bacteria</taxon>
        <taxon>Bacillati</taxon>
        <taxon>Actinomycetota</taxon>
        <taxon>Actinomycetes</taxon>
        <taxon>Kitasatosporales</taxon>
        <taxon>Streptomycetaceae</taxon>
        <taxon>Streptomyces</taxon>
    </lineage>
</organism>
<evidence type="ECO:0000256" key="6">
    <source>
        <dbReference type="ARBA" id="ARBA00022692"/>
    </source>
</evidence>
<evidence type="ECO:0000256" key="5">
    <source>
        <dbReference type="ARBA" id="ARBA00022617"/>
    </source>
</evidence>
<keyword evidence="3" id="KW-0813">Transport</keyword>
<feature type="transmembrane region" description="Helical" evidence="12">
    <location>
        <begin position="157"/>
        <end position="182"/>
    </location>
</feature>
<dbReference type="InterPro" id="IPR003317">
    <property type="entry name" value="Cyt-d_oxidase_su2"/>
</dbReference>
<evidence type="ECO:0000256" key="7">
    <source>
        <dbReference type="ARBA" id="ARBA00022723"/>
    </source>
</evidence>
<dbReference type="NCBIfam" id="TIGR00203">
    <property type="entry name" value="cydB"/>
    <property type="match status" value="1"/>
</dbReference>
<dbReference type="Pfam" id="PF02322">
    <property type="entry name" value="Cyt_bd_oxida_II"/>
    <property type="match status" value="1"/>
</dbReference>
<evidence type="ECO:0000256" key="4">
    <source>
        <dbReference type="ARBA" id="ARBA00022475"/>
    </source>
</evidence>
<feature type="transmembrane region" description="Helical" evidence="12">
    <location>
        <begin position="44"/>
        <end position="68"/>
    </location>
</feature>
<evidence type="ECO:0000256" key="12">
    <source>
        <dbReference type="SAM" id="Phobius"/>
    </source>
</evidence>
<dbReference type="PIRSF" id="PIRSF000267">
    <property type="entry name" value="Cyt_oxidse_sub2"/>
    <property type="match status" value="1"/>
</dbReference>
<evidence type="ECO:0000313" key="14">
    <source>
        <dbReference type="Proteomes" id="UP000238413"/>
    </source>
</evidence>
<keyword evidence="8" id="KW-0249">Electron transport</keyword>
<dbReference type="RefSeq" id="WP_099506432.1">
    <property type="nucleotide sequence ID" value="NZ_CP026652.1"/>
</dbReference>
<keyword evidence="9 12" id="KW-1133">Transmembrane helix</keyword>
<evidence type="ECO:0000256" key="2">
    <source>
        <dbReference type="ARBA" id="ARBA00007543"/>
    </source>
</evidence>
<evidence type="ECO:0000256" key="1">
    <source>
        <dbReference type="ARBA" id="ARBA00004651"/>
    </source>
</evidence>
<reference evidence="13 14" key="1">
    <citation type="submission" date="2018-02" db="EMBL/GenBank/DDBJ databases">
        <title>Complete genome sequence of Streptomyces dengpaensis, the producer of angucyclines.</title>
        <authorList>
            <person name="Yumei L."/>
        </authorList>
    </citation>
    <scope>NUCLEOTIDE SEQUENCE [LARGE SCALE GENOMIC DNA]</scope>
    <source>
        <strain evidence="13 14">XZHG99</strain>
    </source>
</reference>
<keyword evidence="6 12" id="KW-0812">Transmembrane</keyword>
<evidence type="ECO:0000256" key="8">
    <source>
        <dbReference type="ARBA" id="ARBA00022982"/>
    </source>
</evidence>
<comment type="similarity">
    <text evidence="2">Belongs to the cytochrome ubiquinol oxidase subunit 2 family.</text>
</comment>
<accession>A0ABM6SKJ2</accession>
<keyword evidence="11 12" id="KW-0472">Membrane</keyword>
<feature type="transmembrane region" description="Helical" evidence="12">
    <location>
        <begin position="194"/>
        <end position="216"/>
    </location>
</feature>
<evidence type="ECO:0000256" key="11">
    <source>
        <dbReference type="ARBA" id="ARBA00023136"/>
    </source>
</evidence>
<name>A0ABM6SKJ2_9ACTN</name>
<feature type="transmembrane region" description="Helical" evidence="12">
    <location>
        <begin position="118"/>
        <end position="137"/>
    </location>
</feature>
<evidence type="ECO:0000313" key="13">
    <source>
        <dbReference type="EMBL" id="AVH54861.1"/>
    </source>
</evidence>
<dbReference type="EMBL" id="CP026652">
    <property type="protein sequence ID" value="AVH54861.1"/>
    <property type="molecule type" value="Genomic_DNA"/>
</dbReference>
<feature type="transmembrane region" description="Helical" evidence="12">
    <location>
        <begin position="247"/>
        <end position="270"/>
    </location>
</feature>
<keyword evidence="5" id="KW-0349">Heme</keyword>
<sequence>MHLYDLWFTLIAVLWVGYFFLEGFDFGIGVLTQLMARNHTERRVLINTIAPVWDGNEVWVISAAGATFAAFPDWYATMFSGFYIPLLIILICLIARGVSFEYRGKRSGDRWQRNWEQVTFWTSVITPFMWGLIFANIVRGLAINADKSYVGAIGDLFNGYAILGGFVTLALFTCHGAIFAALKTDGEIRERARKLAPVLGLVSLLLMLAFLLWTQVNSGNGQSLGVMIVSFVALLVAMFFNQLGREGWAFVFSGLTIVASFAMLFLTLFPEVMPSTLNPDWSLTVSNSSSAPYTLTVMTIVTAVFVPLVLLYQGWTYWVFRKRIAVHHIPAGH</sequence>
<keyword evidence="7" id="KW-0479">Metal-binding</keyword>
<feature type="transmembrane region" description="Helical" evidence="12">
    <location>
        <begin position="222"/>
        <end position="240"/>
    </location>
</feature>
<feature type="transmembrane region" description="Helical" evidence="12">
    <location>
        <begin position="74"/>
        <end position="98"/>
    </location>
</feature>
<keyword evidence="14" id="KW-1185">Reference proteome</keyword>
<feature type="transmembrane region" description="Helical" evidence="12">
    <location>
        <begin position="6"/>
        <end position="32"/>
    </location>
</feature>
<keyword evidence="4" id="KW-1003">Cell membrane</keyword>
<evidence type="ECO:0000256" key="3">
    <source>
        <dbReference type="ARBA" id="ARBA00022448"/>
    </source>
</evidence>
<dbReference type="PANTHER" id="PTHR43141">
    <property type="entry name" value="CYTOCHROME BD2 SUBUNIT II"/>
    <property type="match status" value="1"/>
</dbReference>
<keyword evidence="10" id="KW-0408">Iron</keyword>
<protein>
    <submittedName>
        <fullName evidence="13">Cytochrome d ubiquinol oxidase subunit II</fullName>
    </submittedName>
</protein>
<evidence type="ECO:0000256" key="9">
    <source>
        <dbReference type="ARBA" id="ARBA00022989"/>
    </source>
</evidence>